<dbReference type="SUPFAM" id="SSF69572">
    <property type="entry name" value="Activating enzymes of the ubiquitin-like proteins"/>
    <property type="match status" value="1"/>
</dbReference>
<dbReference type="InterPro" id="IPR045886">
    <property type="entry name" value="ThiF/MoeB/HesA"/>
</dbReference>
<dbReference type="Proteomes" id="UP001429745">
    <property type="component" value="Unassembled WGS sequence"/>
</dbReference>
<sequence length="596" mass="63634">MAGAVREWIQGADDIRVEHAVRRTKVRSRVDEPLGTRRLSPPARRSPWQDQFLADLDSAARAHPDLVVIRERRKLSDAGELPIQLAIHTAGLVHGEGGLELDNTEVVEITIPRERAQPPSAQVTHPRFVGYPHVLNGCVLCIYLDPDREWNPDDSATGFLNRLWGWFESAAAGKFDPHSSLFHAVGGTSHATESAPTVVIRDELADGIARVSLAPRNSHRFDLKLIDSTDSLRAPVVTAPAPLPLGTGTTVLGLSTVLDDPTLSRAGQPQPGMPAKRDSLWDMFIAAAKRNPENSPQPFILRVPHPAGGAPHILVGALPVAAADALRSGADPRDPEIEWWRVSDERPSVTTRRDSARPTAAFAGRTVLLLGCGGLGSWIAEFIARAGVKRIVLSDPAVISGGLLVRQNYAEGDVGATKQSALVSRLRAIRDDLDVEMLADSESLELKDIDLIIDATVNLANSQALAAVSKSTLVAQVAVDPRTASMGMVLMKPARSTSSMSELDVMAGRIVLDDPTLEDYHSMWSAGTHGFLIPTRGCSIPTFHGSASDVAAAAGVMVSLLGAQLLSPATGVHLFTLPHAGSRESKAAVFLPLNGA</sequence>
<dbReference type="PANTHER" id="PTHR43267:SF1">
    <property type="entry name" value="TRNA THREONYLCARBAMOYLADENOSINE DEHYDRATASE"/>
    <property type="match status" value="1"/>
</dbReference>
<dbReference type="PANTHER" id="PTHR43267">
    <property type="entry name" value="TRNA THREONYLCARBAMOYLADENOSINE DEHYDRATASE"/>
    <property type="match status" value="1"/>
</dbReference>
<dbReference type="Pfam" id="PF00899">
    <property type="entry name" value="ThiF"/>
    <property type="match status" value="1"/>
</dbReference>
<evidence type="ECO:0000259" key="1">
    <source>
        <dbReference type="Pfam" id="PF00899"/>
    </source>
</evidence>
<dbReference type="Gene3D" id="3.40.50.720">
    <property type="entry name" value="NAD(P)-binding Rossmann-like Domain"/>
    <property type="match status" value="1"/>
</dbReference>
<dbReference type="InterPro" id="IPR000594">
    <property type="entry name" value="ThiF_NAD_FAD-bd"/>
</dbReference>
<dbReference type="InterPro" id="IPR035985">
    <property type="entry name" value="Ubiquitin-activating_enz"/>
</dbReference>
<dbReference type="EMBL" id="JABACI010000001">
    <property type="protein sequence ID" value="NLP82479.1"/>
    <property type="molecule type" value="Genomic_DNA"/>
</dbReference>
<dbReference type="InterPro" id="IPR032865">
    <property type="entry name" value="Prok-E2_A"/>
</dbReference>
<accession>A0ABX1K8W6</accession>
<name>A0ABX1K8W6_9MICO</name>
<dbReference type="RefSeq" id="WP_168910984.1">
    <property type="nucleotide sequence ID" value="NZ_JABACI010000001.1"/>
</dbReference>
<dbReference type="Pfam" id="PF14457">
    <property type="entry name" value="Prok-E2_A"/>
    <property type="match status" value="1"/>
</dbReference>
<organism evidence="2 3">
    <name type="scientific">Microbacterium salsuginis</name>
    <dbReference type="NCBI Taxonomy" id="2722803"/>
    <lineage>
        <taxon>Bacteria</taxon>
        <taxon>Bacillati</taxon>
        <taxon>Actinomycetota</taxon>
        <taxon>Actinomycetes</taxon>
        <taxon>Micrococcales</taxon>
        <taxon>Microbacteriaceae</taxon>
        <taxon>Microbacterium</taxon>
    </lineage>
</organism>
<protein>
    <submittedName>
        <fullName evidence="2">Thiamine biosynthesis protein ThiF</fullName>
    </submittedName>
</protein>
<reference evidence="2 3" key="1">
    <citation type="submission" date="2020-04" db="EMBL/GenBank/DDBJ databases">
        <title>CFH 90308 Microbacterium sp.</title>
        <authorList>
            <person name="Nie G."/>
            <person name="Ming H."/>
            <person name="Xia T."/>
        </authorList>
    </citation>
    <scope>NUCLEOTIDE SEQUENCE [LARGE SCALE GENOMIC DNA]</scope>
    <source>
        <strain evidence="2 3">CFH 90308</strain>
    </source>
</reference>
<evidence type="ECO:0000313" key="3">
    <source>
        <dbReference type="Proteomes" id="UP001429745"/>
    </source>
</evidence>
<evidence type="ECO:0000313" key="2">
    <source>
        <dbReference type="EMBL" id="NLP82479.1"/>
    </source>
</evidence>
<keyword evidence="3" id="KW-1185">Reference proteome</keyword>
<gene>
    <name evidence="2" type="ORF">HF576_01325</name>
</gene>
<proteinExistence type="predicted"/>
<comment type="caution">
    <text evidence="2">The sequence shown here is derived from an EMBL/GenBank/DDBJ whole genome shotgun (WGS) entry which is preliminary data.</text>
</comment>
<feature type="domain" description="THIF-type NAD/FAD binding fold" evidence="1">
    <location>
        <begin position="366"/>
        <end position="470"/>
    </location>
</feature>